<feature type="domain" description="Phospholipase A2-like central" evidence="3">
    <location>
        <begin position="6"/>
        <end position="96"/>
    </location>
</feature>
<dbReference type="InterPro" id="IPR033113">
    <property type="entry name" value="PLA2_histidine"/>
</dbReference>
<keyword evidence="2" id="KW-0964">Secreted</keyword>
<comment type="subcellular location">
    <subcellularLocation>
        <location evidence="1">Secreted</location>
    </subcellularLocation>
</comment>
<evidence type="ECO:0000256" key="2">
    <source>
        <dbReference type="ARBA" id="ARBA00022525"/>
    </source>
</evidence>
<evidence type="ECO:0000259" key="3">
    <source>
        <dbReference type="Pfam" id="PF05826"/>
    </source>
</evidence>
<evidence type="ECO:0000313" key="4">
    <source>
        <dbReference type="Ensembl" id="ENSPMGP00000004755.1"/>
    </source>
</evidence>
<dbReference type="InterPro" id="IPR036444">
    <property type="entry name" value="PLipase_A2_dom_sf"/>
</dbReference>
<accession>A0A3B3ZJL7</accession>
<dbReference type="Ensembl" id="ENSPMGT00000005048.1">
    <property type="protein sequence ID" value="ENSPMGP00000004755.1"/>
    <property type="gene ID" value="ENSPMGG00000004031.1"/>
</dbReference>
<evidence type="ECO:0000256" key="1">
    <source>
        <dbReference type="ARBA" id="ARBA00004613"/>
    </source>
</evidence>
<dbReference type="PROSITE" id="PS00118">
    <property type="entry name" value="PA2_HIS"/>
    <property type="match status" value="1"/>
</dbReference>
<dbReference type="AlphaFoldDB" id="A0A3B3ZJL7"/>
<dbReference type="PANTHER" id="PTHR12253">
    <property type="entry name" value="RH14732P"/>
    <property type="match status" value="1"/>
</dbReference>
<sequence>GDRGFTYPGTLWCGAGNMADNYNQLGDFADTDSCCRTHDHCPHVIHAFSSNYGYTNFKCHNSIAFRLKACLRKVNDTSSRVVGQAFFNVIEAPCFNFAHEEQCVERHWYGLCKRFERRPIAVLRDAVPYDFGGIDRETSSGCQMWCIDYRVCLWSKHSFM</sequence>
<organism evidence="4 5">
    <name type="scientific">Periophthalmus magnuspinnatus</name>
    <dbReference type="NCBI Taxonomy" id="409849"/>
    <lineage>
        <taxon>Eukaryota</taxon>
        <taxon>Metazoa</taxon>
        <taxon>Chordata</taxon>
        <taxon>Craniata</taxon>
        <taxon>Vertebrata</taxon>
        <taxon>Euteleostomi</taxon>
        <taxon>Actinopterygii</taxon>
        <taxon>Neopterygii</taxon>
        <taxon>Teleostei</taxon>
        <taxon>Neoteleostei</taxon>
        <taxon>Acanthomorphata</taxon>
        <taxon>Gobiaria</taxon>
        <taxon>Gobiiformes</taxon>
        <taxon>Gobioidei</taxon>
        <taxon>Gobiidae</taxon>
        <taxon>Oxudercinae</taxon>
        <taxon>Periophthalmus</taxon>
    </lineage>
</organism>
<dbReference type="Proteomes" id="UP000261520">
    <property type="component" value="Unplaced"/>
</dbReference>
<dbReference type="GO" id="GO:0050482">
    <property type="term" value="P:arachidonate secretion"/>
    <property type="evidence" value="ECO:0007669"/>
    <property type="project" value="InterPro"/>
</dbReference>
<dbReference type="SUPFAM" id="SSF48619">
    <property type="entry name" value="Phospholipase A2, PLA2"/>
    <property type="match status" value="1"/>
</dbReference>
<dbReference type="STRING" id="409849.ENSPMGP00000004755"/>
<name>A0A3B3ZJL7_9GOBI</name>
<reference evidence="4" key="2">
    <citation type="submission" date="2025-09" db="UniProtKB">
        <authorList>
            <consortium name="Ensembl"/>
        </authorList>
    </citation>
    <scope>IDENTIFICATION</scope>
</reference>
<keyword evidence="5" id="KW-1185">Reference proteome</keyword>
<reference evidence="4" key="1">
    <citation type="submission" date="2025-08" db="UniProtKB">
        <authorList>
            <consortium name="Ensembl"/>
        </authorList>
    </citation>
    <scope>IDENTIFICATION</scope>
</reference>
<dbReference type="GO" id="GO:0004623">
    <property type="term" value="F:phospholipase A2 activity"/>
    <property type="evidence" value="ECO:0007669"/>
    <property type="project" value="InterPro"/>
</dbReference>
<dbReference type="GO" id="GO:0005576">
    <property type="term" value="C:extracellular region"/>
    <property type="evidence" value="ECO:0007669"/>
    <property type="project" value="UniProtKB-SubCell"/>
</dbReference>
<evidence type="ECO:0000313" key="5">
    <source>
        <dbReference type="Proteomes" id="UP000261520"/>
    </source>
</evidence>
<dbReference type="Gene3D" id="1.20.90.10">
    <property type="entry name" value="Phospholipase A2 domain"/>
    <property type="match status" value="1"/>
</dbReference>
<protein>
    <recommendedName>
        <fullName evidence="3">Phospholipase A2-like central domain-containing protein</fullName>
    </recommendedName>
</protein>
<dbReference type="InterPro" id="IPR016090">
    <property type="entry name" value="PLA2-like_dom"/>
</dbReference>
<dbReference type="Pfam" id="PF05826">
    <property type="entry name" value="Phospholip_A2_2"/>
    <property type="match status" value="1"/>
</dbReference>
<proteinExistence type="predicted"/>
<dbReference type="GO" id="GO:0006644">
    <property type="term" value="P:phospholipid metabolic process"/>
    <property type="evidence" value="ECO:0007669"/>
    <property type="project" value="InterPro"/>
</dbReference>